<dbReference type="InterPro" id="IPR029248">
    <property type="entry name" value="TMEM107"/>
</dbReference>
<keyword evidence="9" id="KW-1185">Reference proteome</keyword>
<protein>
    <recommendedName>
        <fullName evidence="2">Transmembrane protein 107</fullName>
    </recommendedName>
</protein>
<accession>A0A5B8MFN2</accession>
<comment type="subcellular location">
    <subcellularLocation>
        <location evidence="1">Membrane</location>
        <topology evidence="1">Multi-pass membrane protein</topology>
    </subcellularLocation>
</comment>
<feature type="transmembrane region" description="Helical" evidence="7">
    <location>
        <begin position="7"/>
        <end position="30"/>
    </location>
</feature>
<dbReference type="PANTHER" id="PTHR34341:SF1">
    <property type="entry name" value="TRANSMEMBRANE PROTEIN 107"/>
    <property type="match status" value="1"/>
</dbReference>
<evidence type="ECO:0000313" key="9">
    <source>
        <dbReference type="Proteomes" id="UP000316726"/>
    </source>
</evidence>
<sequence>MGLPHPFATLLPMRFMLQVFHLIAILTVVYDAEGIAKELVGDQGGDLSGTRASLEAVSWAGIVCMTVDLVSLFLGFSVFSVKVNCFHIMCHFLGAILVALFVSEHWNTESYTYLFVFFSLLPTLVEAHKAFTVLRVKVLFSA</sequence>
<dbReference type="Pfam" id="PF14995">
    <property type="entry name" value="TMEM107"/>
    <property type="match status" value="1"/>
</dbReference>
<dbReference type="AlphaFoldDB" id="A0A5B8MFN2"/>
<evidence type="ECO:0000256" key="2">
    <source>
        <dbReference type="ARBA" id="ARBA00015652"/>
    </source>
</evidence>
<reference evidence="8 9" key="1">
    <citation type="submission" date="2018-07" db="EMBL/GenBank/DDBJ databases">
        <title>The complete nuclear genome of the prasinophyte Chloropicon primus (CCMP1205).</title>
        <authorList>
            <person name="Pombert J.-F."/>
            <person name="Otis C."/>
            <person name="Turmel M."/>
            <person name="Lemieux C."/>
        </authorList>
    </citation>
    <scope>NUCLEOTIDE SEQUENCE [LARGE SCALE GENOMIC DNA]</scope>
    <source>
        <strain evidence="8 9">CCMP1205</strain>
    </source>
</reference>
<keyword evidence="5 7" id="KW-1133">Transmembrane helix</keyword>
<dbReference type="Proteomes" id="UP000316726">
    <property type="component" value="Chromosome 1"/>
</dbReference>
<dbReference type="GO" id="GO:1905515">
    <property type="term" value="P:non-motile cilium assembly"/>
    <property type="evidence" value="ECO:0007669"/>
    <property type="project" value="TreeGrafter"/>
</dbReference>
<keyword evidence="3 7" id="KW-0812">Transmembrane</keyword>
<evidence type="ECO:0000256" key="5">
    <source>
        <dbReference type="ARBA" id="ARBA00022989"/>
    </source>
</evidence>
<evidence type="ECO:0000256" key="1">
    <source>
        <dbReference type="ARBA" id="ARBA00004141"/>
    </source>
</evidence>
<evidence type="ECO:0000313" key="8">
    <source>
        <dbReference type="EMBL" id="QDZ18140.1"/>
    </source>
</evidence>
<evidence type="ECO:0000256" key="7">
    <source>
        <dbReference type="SAM" id="Phobius"/>
    </source>
</evidence>
<evidence type="ECO:0000256" key="6">
    <source>
        <dbReference type="ARBA" id="ARBA00023136"/>
    </source>
</evidence>
<name>A0A5B8MFN2_9CHLO</name>
<feature type="transmembrane region" description="Helical" evidence="7">
    <location>
        <begin position="56"/>
        <end position="79"/>
    </location>
</feature>
<dbReference type="GO" id="GO:1904491">
    <property type="term" value="P:protein localization to ciliary transition zone"/>
    <property type="evidence" value="ECO:0007669"/>
    <property type="project" value="TreeGrafter"/>
</dbReference>
<feature type="transmembrane region" description="Helical" evidence="7">
    <location>
        <begin position="110"/>
        <end position="127"/>
    </location>
</feature>
<gene>
    <name evidence="8" type="ORF">A3770_01p06580</name>
</gene>
<organism evidence="8 9">
    <name type="scientific">Chloropicon primus</name>
    <dbReference type="NCBI Taxonomy" id="1764295"/>
    <lineage>
        <taxon>Eukaryota</taxon>
        <taxon>Viridiplantae</taxon>
        <taxon>Chlorophyta</taxon>
        <taxon>Chloropicophyceae</taxon>
        <taxon>Chloropicales</taxon>
        <taxon>Chloropicaceae</taxon>
        <taxon>Chloropicon</taxon>
    </lineage>
</organism>
<evidence type="ECO:0000256" key="3">
    <source>
        <dbReference type="ARBA" id="ARBA00022692"/>
    </source>
</evidence>
<dbReference type="EMBL" id="CP031034">
    <property type="protein sequence ID" value="QDZ18140.1"/>
    <property type="molecule type" value="Genomic_DNA"/>
</dbReference>
<keyword evidence="4" id="KW-0970">Cilium biogenesis/degradation</keyword>
<dbReference type="GO" id="GO:0036038">
    <property type="term" value="C:MKS complex"/>
    <property type="evidence" value="ECO:0007669"/>
    <property type="project" value="TreeGrafter"/>
</dbReference>
<dbReference type="GO" id="GO:0016020">
    <property type="term" value="C:membrane"/>
    <property type="evidence" value="ECO:0007669"/>
    <property type="project" value="UniProtKB-SubCell"/>
</dbReference>
<dbReference type="PANTHER" id="PTHR34341">
    <property type="entry name" value="TRANSMEMBRANE PROTEIN 107"/>
    <property type="match status" value="1"/>
</dbReference>
<proteinExistence type="predicted"/>
<evidence type="ECO:0000256" key="4">
    <source>
        <dbReference type="ARBA" id="ARBA00022794"/>
    </source>
</evidence>
<feature type="transmembrane region" description="Helical" evidence="7">
    <location>
        <begin position="86"/>
        <end position="104"/>
    </location>
</feature>
<dbReference type="OrthoDB" id="2114471at2759"/>
<keyword evidence="6 7" id="KW-0472">Membrane</keyword>